<dbReference type="AlphaFoldDB" id="A0A1E3QKX2"/>
<proteinExistence type="predicted"/>
<dbReference type="GeneID" id="30150752"/>
<dbReference type="STRING" id="984486.A0A1E3QKX2"/>
<evidence type="ECO:0000259" key="1">
    <source>
        <dbReference type="Pfam" id="PF13638"/>
    </source>
</evidence>
<dbReference type="Proteomes" id="UP000094336">
    <property type="component" value="Unassembled WGS sequence"/>
</dbReference>
<dbReference type="OrthoDB" id="5361617at2759"/>
<reference evidence="3" key="1">
    <citation type="submission" date="2016-05" db="EMBL/GenBank/DDBJ databases">
        <title>Comparative genomics of biotechnologically important yeasts.</title>
        <authorList>
            <consortium name="DOE Joint Genome Institute"/>
            <person name="Riley R."/>
            <person name="Haridas S."/>
            <person name="Wolfe K.H."/>
            <person name="Lopes M.R."/>
            <person name="Hittinger C.T."/>
            <person name="Goker M."/>
            <person name="Salamov A."/>
            <person name="Wisecaver J."/>
            <person name="Long T.M."/>
            <person name="Aerts A.L."/>
            <person name="Barry K."/>
            <person name="Choi C."/>
            <person name="Clum A."/>
            <person name="Coughlan A.Y."/>
            <person name="Deshpande S."/>
            <person name="Douglass A.P."/>
            <person name="Hanson S.J."/>
            <person name="Klenk H.-P."/>
            <person name="Labutti K."/>
            <person name="Lapidus A."/>
            <person name="Lindquist E."/>
            <person name="Lipzen A."/>
            <person name="Meier-Kolthoff J.P."/>
            <person name="Ohm R.A."/>
            <person name="Otillar R.P."/>
            <person name="Pangilinan J."/>
            <person name="Peng Y."/>
            <person name="Rokas A."/>
            <person name="Rosa C.A."/>
            <person name="Scheuner C."/>
            <person name="Sibirny A.A."/>
            <person name="Slot J.C."/>
            <person name="Stielow J.B."/>
            <person name="Sun H."/>
            <person name="Kurtzman C.P."/>
            <person name="Blackwell M."/>
            <person name="Grigoriev I.V."/>
            <person name="Jeffries T.W."/>
        </authorList>
    </citation>
    <scope>NUCLEOTIDE SEQUENCE [LARGE SCALE GENOMIC DNA]</scope>
    <source>
        <strain evidence="3">NRRL Y-12698</strain>
    </source>
</reference>
<accession>A0A1E3QKX2</accession>
<dbReference type="Gene3D" id="3.40.50.1010">
    <property type="entry name" value="5'-nuclease"/>
    <property type="match status" value="1"/>
</dbReference>
<dbReference type="Pfam" id="PF13638">
    <property type="entry name" value="PIN_4"/>
    <property type="match status" value="1"/>
</dbReference>
<protein>
    <recommendedName>
        <fullName evidence="1">PIN domain-containing protein</fullName>
    </recommendedName>
</protein>
<dbReference type="EMBL" id="KV454436">
    <property type="protein sequence ID" value="ODQ78333.1"/>
    <property type="molecule type" value="Genomic_DNA"/>
</dbReference>
<evidence type="ECO:0000313" key="2">
    <source>
        <dbReference type="EMBL" id="ODQ78333.1"/>
    </source>
</evidence>
<evidence type="ECO:0000313" key="3">
    <source>
        <dbReference type="Proteomes" id="UP000094336"/>
    </source>
</evidence>
<sequence>MASADPLQLFLILDSSAFVRGIGNIKRWIGDFNVVVFIPAYTLHELDYVKKGISMLATNARESIRYIDKATSCDFDTVPLRVFIEGPDEAGPKWPKCMKYKVHAPLIREFPNQKTTFDSNLIGHNMNNHAVNLAHYSNDIEYEGDSLAGQPKPRNTANHKAEMPTRLRYLIRSCIQKVHIDRQNNWKLVTEDPITSIWCQSFGIDCLSINQAEHDIFAAQGLSAANLYVPKPQNRLGGGYSISPLVEDDRTKSDKVKKEKFNAMSYAPRGVGKLWTP</sequence>
<dbReference type="RefSeq" id="XP_018983661.1">
    <property type="nucleotide sequence ID" value="XM_019132899.1"/>
</dbReference>
<name>A0A1E3QKX2_9ASCO</name>
<dbReference type="InterPro" id="IPR002716">
    <property type="entry name" value="PIN_dom"/>
</dbReference>
<organism evidence="2 3">
    <name type="scientific">Babjeviella inositovora NRRL Y-12698</name>
    <dbReference type="NCBI Taxonomy" id="984486"/>
    <lineage>
        <taxon>Eukaryota</taxon>
        <taxon>Fungi</taxon>
        <taxon>Dikarya</taxon>
        <taxon>Ascomycota</taxon>
        <taxon>Saccharomycotina</taxon>
        <taxon>Pichiomycetes</taxon>
        <taxon>Serinales incertae sedis</taxon>
        <taxon>Babjeviella</taxon>
    </lineage>
</organism>
<gene>
    <name evidence="2" type="ORF">BABINDRAFT_90105</name>
</gene>
<keyword evidence="3" id="KW-1185">Reference proteome</keyword>
<feature type="domain" description="PIN" evidence="1">
    <location>
        <begin position="12"/>
        <end position="72"/>
    </location>
</feature>